<reference evidence="2" key="1">
    <citation type="submission" date="2019-09" db="EMBL/GenBank/DDBJ databases">
        <authorList>
            <person name="Jung D.-H."/>
        </authorList>
    </citation>
    <scope>NUCLEOTIDE SEQUENCE [LARGE SCALE GENOMIC DNA]</scope>
    <source>
        <strain evidence="2">JA-25</strain>
    </source>
</reference>
<gene>
    <name evidence="1" type="ORF">F7231_26165</name>
</gene>
<protein>
    <recommendedName>
        <fullName evidence="3">Stringent starvation protein B</fullName>
    </recommendedName>
</protein>
<dbReference type="Proteomes" id="UP000606008">
    <property type="component" value="Unassembled WGS sequence"/>
</dbReference>
<keyword evidence="2" id="KW-1185">Reference proteome</keyword>
<evidence type="ECO:0008006" key="3">
    <source>
        <dbReference type="Google" id="ProtNLM"/>
    </source>
</evidence>
<reference evidence="2" key="2">
    <citation type="submission" date="2023-07" db="EMBL/GenBank/DDBJ databases">
        <authorList>
            <person name="Jung D.-H."/>
        </authorList>
    </citation>
    <scope>NUCLEOTIDE SEQUENCE [LARGE SCALE GENOMIC DNA]</scope>
    <source>
        <strain evidence="2">JA-25</strain>
    </source>
</reference>
<proteinExistence type="predicted"/>
<comment type="caution">
    <text evidence="1">The sequence shown here is derived from an EMBL/GenBank/DDBJ whole genome shotgun (WGS) entry which is preliminary data.</text>
</comment>
<accession>A0ABX0QNF5</accession>
<dbReference type="EMBL" id="WAEL01000013">
    <property type="protein sequence ID" value="NID13681.1"/>
    <property type="molecule type" value="Genomic_DNA"/>
</dbReference>
<name>A0ABX0QNF5_9BACT</name>
<sequence length="131" mass="15364">MATQETNQLDERVNHQLLAILKDMVVNIVRPDNHYMVSASYIEFLDEQRTYRRQYLCPIYVHQDAAWSIDFDEEGILLDVVMAPGPNIPRERIRIPYATIYSVAKNDTGGLFHEKDLLFYDRDRFTMPPLS</sequence>
<evidence type="ECO:0000313" key="1">
    <source>
        <dbReference type="EMBL" id="NID13681.1"/>
    </source>
</evidence>
<organism evidence="1 2">
    <name type="scientific">Fibrivirga algicola</name>
    <dbReference type="NCBI Taxonomy" id="2950420"/>
    <lineage>
        <taxon>Bacteria</taxon>
        <taxon>Pseudomonadati</taxon>
        <taxon>Bacteroidota</taxon>
        <taxon>Cytophagia</taxon>
        <taxon>Cytophagales</taxon>
        <taxon>Spirosomataceae</taxon>
        <taxon>Fibrivirga</taxon>
    </lineage>
</organism>
<evidence type="ECO:0000313" key="2">
    <source>
        <dbReference type="Proteomes" id="UP000606008"/>
    </source>
</evidence>
<dbReference type="RefSeq" id="WP_166694201.1">
    <property type="nucleotide sequence ID" value="NZ_WAEL01000013.1"/>
</dbReference>